<evidence type="ECO:0000313" key="1">
    <source>
        <dbReference type="EMBL" id="KAJ8649649.1"/>
    </source>
</evidence>
<name>A0ACC2MWR6_PERAE</name>
<protein>
    <submittedName>
        <fullName evidence="1">Uncharacterized protein</fullName>
    </submittedName>
</protein>
<reference evidence="1 2" key="1">
    <citation type="journal article" date="2022" name="Hortic Res">
        <title>A haplotype resolved chromosomal level avocado genome allows analysis of novel avocado genes.</title>
        <authorList>
            <person name="Nath O."/>
            <person name="Fletcher S.J."/>
            <person name="Hayward A."/>
            <person name="Shaw L.M."/>
            <person name="Masouleh A.K."/>
            <person name="Furtado A."/>
            <person name="Henry R.J."/>
            <person name="Mitter N."/>
        </authorList>
    </citation>
    <scope>NUCLEOTIDE SEQUENCE [LARGE SCALE GENOMIC DNA]</scope>
    <source>
        <strain evidence="2">cv. Hass</strain>
    </source>
</reference>
<keyword evidence="2" id="KW-1185">Reference proteome</keyword>
<organism evidence="1 2">
    <name type="scientific">Persea americana</name>
    <name type="common">Avocado</name>
    <dbReference type="NCBI Taxonomy" id="3435"/>
    <lineage>
        <taxon>Eukaryota</taxon>
        <taxon>Viridiplantae</taxon>
        <taxon>Streptophyta</taxon>
        <taxon>Embryophyta</taxon>
        <taxon>Tracheophyta</taxon>
        <taxon>Spermatophyta</taxon>
        <taxon>Magnoliopsida</taxon>
        <taxon>Magnoliidae</taxon>
        <taxon>Laurales</taxon>
        <taxon>Lauraceae</taxon>
        <taxon>Persea</taxon>
    </lineage>
</organism>
<proteinExistence type="predicted"/>
<dbReference type="Proteomes" id="UP001234297">
    <property type="component" value="Chromosome 1"/>
</dbReference>
<sequence>MEIKAHPEERSSATERQRRRIKDSASDCVHGRRKEWRERVREMEMGKGQSRWREKLRLDERSFAEERSVSPERIDHTVTVARARDVFLISLCAHHGSIARSPGLRRCSLHRHHGTLTPRLDFYQGPATTIFVSVLDIAVDISQILMDHDYSFFTHDCTDDKEGMPGVGKVVQRIPNYIYATIITLGVVLLQNSGEVE</sequence>
<dbReference type="EMBL" id="CM056809">
    <property type="protein sequence ID" value="KAJ8649649.1"/>
    <property type="molecule type" value="Genomic_DNA"/>
</dbReference>
<evidence type="ECO:0000313" key="2">
    <source>
        <dbReference type="Proteomes" id="UP001234297"/>
    </source>
</evidence>
<accession>A0ACC2MWR6</accession>
<gene>
    <name evidence="1" type="ORF">MRB53_002672</name>
</gene>
<comment type="caution">
    <text evidence="1">The sequence shown here is derived from an EMBL/GenBank/DDBJ whole genome shotgun (WGS) entry which is preliminary data.</text>
</comment>